<dbReference type="EMBL" id="JBJHZX010000001">
    <property type="protein sequence ID" value="MFL0194055.1"/>
    <property type="molecule type" value="Genomic_DNA"/>
</dbReference>
<keyword evidence="1" id="KW-1133">Transmembrane helix</keyword>
<gene>
    <name evidence="3" type="ORF">ACJDU8_00400</name>
</gene>
<dbReference type="Proteomes" id="UP001623660">
    <property type="component" value="Unassembled WGS sequence"/>
</dbReference>
<proteinExistence type="predicted"/>
<feature type="domain" description="DUF6273" evidence="2">
    <location>
        <begin position="220"/>
        <end position="406"/>
    </location>
</feature>
<dbReference type="InterPro" id="IPR046240">
    <property type="entry name" value="DUF6273"/>
</dbReference>
<accession>A0ABW8SGR1</accession>
<evidence type="ECO:0000313" key="3">
    <source>
        <dbReference type="EMBL" id="MFL0194055.1"/>
    </source>
</evidence>
<feature type="transmembrane region" description="Helical" evidence="1">
    <location>
        <begin position="139"/>
        <end position="158"/>
    </location>
</feature>
<dbReference type="RefSeq" id="WP_406790178.1">
    <property type="nucleotide sequence ID" value="NZ_JBJHZX010000001.1"/>
</dbReference>
<organism evidence="3 4">
    <name type="scientific">Candidatus Clostridium eludens</name>
    <dbReference type="NCBI Taxonomy" id="3381663"/>
    <lineage>
        <taxon>Bacteria</taxon>
        <taxon>Bacillati</taxon>
        <taxon>Bacillota</taxon>
        <taxon>Clostridia</taxon>
        <taxon>Eubacteriales</taxon>
        <taxon>Clostridiaceae</taxon>
        <taxon>Clostridium</taxon>
    </lineage>
</organism>
<keyword evidence="1" id="KW-0812">Transmembrane</keyword>
<keyword evidence="4" id="KW-1185">Reference proteome</keyword>
<evidence type="ECO:0000259" key="2">
    <source>
        <dbReference type="Pfam" id="PF19789"/>
    </source>
</evidence>
<protein>
    <submittedName>
        <fullName evidence="3">DUF6273 domain-containing protein</fullName>
    </submittedName>
</protein>
<comment type="caution">
    <text evidence="3">The sequence shown here is derived from an EMBL/GenBank/DDBJ whole genome shotgun (WGS) entry which is preliminary data.</text>
</comment>
<keyword evidence="1" id="KW-0472">Membrane</keyword>
<name>A0ABW8SGR1_9CLOT</name>
<reference evidence="3 4" key="1">
    <citation type="submission" date="2024-11" db="EMBL/GenBank/DDBJ databases">
        <authorList>
            <person name="Heng Y.C."/>
            <person name="Lim A.C.H."/>
            <person name="Lee J.K.Y."/>
            <person name="Kittelmann S."/>
        </authorList>
    </citation>
    <scope>NUCLEOTIDE SEQUENCE [LARGE SCALE GENOMIC DNA]</scope>
    <source>
        <strain evidence="3 4">WILCCON 0269</strain>
    </source>
</reference>
<sequence>MKENVEIVLKNLIMDYGMELCNNRLRLLGLLLDLCSNNEREIRILIKVLDTGIISEFLNGTKKQIDQYTCKELVNKLHNNFGLTKEDALWAMETWLKAIDFKCGGTYALTSPETVKNNIVSNLEKNEMSKAKTPKRIKYRLLYVVIGVIILSGVYFFINNQKKNENLSINIGDYIEFGRYNGKSILWRVINKDVNGYMLFSEKIICFKAFDARGDEADGRGDADRIGFGSNYWEKSNLREWLNSYDKEVKYSHQVPDKEDVLYSFYDREPGFLYSFTDKERGFIKEVTHKSILANIDKVVMDGGTESYEYNTKIQDCVKNYDSSYYKNVTDKVFLLSTKEIKNFVYDRGWEYQKTAVNDDTISWYWLRTPFASYSDIVRAVGQDAVYGDDAYNGTGGVAPALYLKSKTIPGSGEGTKGDPYEIGK</sequence>
<dbReference type="Pfam" id="PF19789">
    <property type="entry name" value="DUF6273"/>
    <property type="match status" value="1"/>
</dbReference>
<evidence type="ECO:0000256" key="1">
    <source>
        <dbReference type="SAM" id="Phobius"/>
    </source>
</evidence>
<evidence type="ECO:0000313" key="4">
    <source>
        <dbReference type="Proteomes" id="UP001623660"/>
    </source>
</evidence>